<protein>
    <recommendedName>
        <fullName evidence="3">Alpha/beta hydrolase</fullName>
    </recommendedName>
</protein>
<evidence type="ECO:0008006" key="3">
    <source>
        <dbReference type="Google" id="ProtNLM"/>
    </source>
</evidence>
<reference evidence="1 2" key="1">
    <citation type="submission" date="2010-12" db="EMBL/GenBank/DDBJ databases">
        <title>The Genome Sequence of Coprobacillus sp. strain 29_1.</title>
        <authorList>
            <consortium name="The Broad Institute Genome Sequencing Platform"/>
            <person name="Earl A."/>
            <person name="Ward D."/>
            <person name="Feldgarden M."/>
            <person name="Gevers D."/>
            <person name="Daigneault M."/>
            <person name="Sibley C.D."/>
            <person name="White A."/>
            <person name="Strauss J."/>
            <person name="Allen-Vercoe E."/>
            <person name="Young S.K."/>
            <person name="Zeng Q."/>
            <person name="Gargeya S."/>
            <person name="Fitzgerald M."/>
            <person name="Haas B."/>
            <person name="Abouelleil A."/>
            <person name="Alvarado L."/>
            <person name="Arachchi H.M."/>
            <person name="Berlin A."/>
            <person name="Brown A."/>
            <person name="Chapman S.B."/>
            <person name="Chen Z."/>
            <person name="Dunbar C."/>
            <person name="Freedman E."/>
            <person name="Gearin G."/>
            <person name="Gellesch M."/>
            <person name="Goldberg J."/>
            <person name="Griggs A."/>
            <person name="Gujja S."/>
            <person name="Heilman E."/>
            <person name="Heiman D."/>
            <person name="Howarth C."/>
            <person name="Larson L."/>
            <person name="Lui A."/>
            <person name="MacDonald P.J.P."/>
            <person name="Mehta T."/>
            <person name="Montmayeur A."/>
            <person name="Murphy C."/>
            <person name="Neiman D."/>
            <person name="Pearson M."/>
            <person name="Priest M."/>
            <person name="Roberts A."/>
            <person name="Saif S."/>
            <person name="Shea T."/>
            <person name="Shenoy N."/>
            <person name="Sisk P."/>
            <person name="Stolte C."/>
            <person name="Sykes S."/>
            <person name="White J."/>
            <person name="Yandava C."/>
            <person name="Nusbaum C."/>
            <person name="Birren B."/>
        </authorList>
    </citation>
    <scope>NUCLEOTIDE SEQUENCE [LARGE SCALE GENOMIC DNA]</scope>
    <source>
        <strain evidence="1 2">29_1</strain>
    </source>
</reference>
<dbReference type="OrthoDB" id="5513277at2"/>
<proteinExistence type="predicted"/>
<sequence length="58" mass="6820">MPVLLMFGENEFAFSTTHAKKRTNKYINNLELEIIKDASHLLFFRKNDGDNEKILSYL</sequence>
<dbReference type="AlphaFoldDB" id="E7GE99"/>
<name>E7GE99_9FIRM</name>
<organism evidence="1 2">
    <name type="scientific">Coprobacillus cateniformis</name>
    <dbReference type="NCBI Taxonomy" id="100884"/>
    <lineage>
        <taxon>Bacteria</taxon>
        <taxon>Bacillati</taxon>
        <taxon>Bacillota</taxon>
        <taxon>Erysipelotrichia</taxon>
        <taxon>Erysipelotrichales</taxon>
        <taxon>Coprobacillaceae</taxon>
        <taxon>Coprobacillus</taxon>
    </lineage>
</organism>
<accession>E7GE99</accession>
<dbReference type="InterPro" id="IPR029058">
    <property type="entry name" value="AB_hydrolase_fold"/>
</dbReference>
<dbReference type="HOGENOM" id="CLU_2971678_0_0_9"/>
<evidence type="ECO:0000313" key="2">
    <source>
        <dbReference type="Proteomes" id="UP000003157"/>
    </source>
</evidence>
<comment type="caution">
    <text evidence="1">The sequence shown here is derived from an EMBL/GenBank/DDBJ whole genome shotgun (WGS) entry which is preliminary data.</text>
</comment>
<dbReference type="Gene3D" id="3.40.50.1820">
    <property type="entry name" value="alpha/beta hydrolase"/>
    <property type="match status" value="1"/>
</dbReference>
<keyword evidence="2" id="KW-1185">Reference proteome</keyword>
<gene>
    <name evidence="1" type="ORF">HMPREF9488_03092</name>
</gene>
<evidence type="ECO:0000313" key="1">
    <source>
        <dbReference type="EMBL" id="EFW03646.1"/>
    </source>
</evidence>
<dbReference type="SUPFAM" id="SSF53474">
    <property type="entry name" value="alpha/beta-Hydrolases"/>
    <property type="match status" value="1"/>
</dbReference>
<dbReference type="RefSeq" id="WP_008790175.1">
    <property type="nucleotide sequence ID" value="NZ_CAUHJZ010000061.1"/>
</dbReference>
<dbReference type="Proteomes" id="UP000003157">
    <property type="component" value="Unassembled WGS sequence"/>
</dbReference>
<dbReference type="EMBL" id="ADKX01000045">
    <property type="protein sequence ID" value="EFW03646.1"/>
    <property type="molecule type" value="Genomic_DNA"/>
</dbReference>